<feature type="compositionally biased region" description="Polar residues" evidence="2">
    <location>
        <begin position="112"/>
        <end position="122"/>
    </location>
</feature>
<proteinExistence type="predicted"/>
<evidence type="ECO:0000313" key="5">
    <source>
        <dbReference type="Proteomes" id="UP000594638"/>
    </source>
</evidence>
<feature type="compositionally biased region" description="Polar residues" evidence="2">
    <location>
        <begin position="10"/>
        <end position="29"/>
    </location>
</feature>
<evidence type="ECO:0000256" key="1">
    <source>
        <dbReference type="PROSITE-ProRule" id="PRU00175"/>
    </source>
</evidence>
<dbReference type="SUPFAM" id="SSF57850">
    <property type="entry name" value="RING/U-box"/>
    <property type="match status" value="1"/>
</dbReference>
<dbReference type="Gramene" id="OE9A100575T3">
    <property type="protein sequence ID" value="OE9A100575C3"/>
    <property type="gene ID" value="OE9A100575"/>
</dbReference>
<protein>
    <submittedName>
        <fullName evidence="4">Zinc finger, RING FYVE PHD-type</fullName>
    </submittedName>
</protein>
<feature type="compositionally biased region" description="Polar residues" evidence="2">
    <location>
        <begin position="92"/>
        <end position="102"/>
    </location>
</feature>
<feature type="region of interest" description="Disordered" evidence="2">
    <location>
        <begin position="310"/>
        <end position="379"/>
    </location>
</feature>
<evidence type="ECO:0000256" key="2">
    <source>
        <dbReference type="SAM" id="MobiDB-lite"/>
    </source>
</evidence>
<dbReference type="GO" id="GO:0008270">
    <property type="term" value="F:zinc ion binding"/>
    <property type="evidence" value="ECO:0007669"/>
    <property type="project" value="UniProtKB-KW"/>
</dbReference>
<keyword evidence="5" id="KW-1185">Reference proteome</keyword>
<feature type="compositionally biased region" description="Polar residues" evidence="2">
    <location>
        <begin position="310"/>
        <end position="323"/>
    </location>
</feature>
<dbReference type="PROSITE" id="PS50089">
    <property type="entry name" value="ZF_RING_2"/>
    <property type="match status" value="1"/>
</dbReference>
<reference evidence="4 5" key="1">
    <citation type="submission" date="2019-12" db="EMBL/GenBank/DDBJ databases">
        <authorList>
            <person name="Alioto T."/>
            <person name="Alioto T."/>
            <person name="Gomez Garrido J."/>
        </authorList>
    </citation>
    <scope>NUCLEOTIDE SEQUENCE [LARGE SCALE GENOMIC DNA]</scope>
</reference>
<dbReference type="Pfam" id="PF13920">
    <property type="entry name" value="zf-C3HC4_3"/>
    <property type="match status" value="1"/>
</dbReference>
<dbReference type="InterPro" id="IPR001841">
    <property type="entry name" value="Znf_RING"/>
</dbReference>
<sequence length="811" mass="92098">MAITGLHNVSSFHSSFFGESQPPLSSQWGEQRDMQSPRASSLLQIWRELEGEHGAYHSHKPREQRSDSLDSDRSSTVTLDGQGNDKRDDTSEAGSETENQGRIGSDNEQEDNNSTITEQSTDLGEVERERVRQIFRGWMKGGAKCHPPNAQHRNISRPQWLGENECERVRTIREWVQMNTQQRSSCRSHIDGDGEVGFQIEQMHNELAANHSNLGARRPIRRLCGRQTLLDLLLRAQSERKRELLKLSECKPVSKFAHRNRIQAVVRGSFLRKQRLILDKRSSSVAASELGLLRQRHTVSDLRDGFLSKFENSPQTEVNSSQFDVPYNDESNGQRDERSQSLGESKVTGEDMNRQESDVQVAEVEEPVLDSEENVREVSSNNGHIRENDVTRTWEENNANEQSFQADHIDGSACREVLLDHDEPRSRASDVNELIGNTYDMEQNMNEEYVTGHLEFDWQDASVQEDELQESVIEFEERDWRQVTNGAFSDWMNGSGEDVGGRWEESTANQWFPGTSNNEIVEPDQIGELHEDWQGQDLQEAIDSWLDMPSGEESSIPRIGSFNFLEDENIYSMELRELFTRRRVSSLLRSGFRESLDQVLQSHVERQGRASSNWELENTSPNLTNTDQEQQNGDQNAAHLGGAEGNPLISSSSLVYASLPFWDDEFLGASRALNSHQCFGIDCEVINELRIDMAGLQQKMTNMQSMLESCMDMQIELQRSVQQELSAALNRSVVSTGTCWGNNMPKDESRWDHVRKGICCICSDSKIHSLLYRCGHMCTCSKCADNLVQDKGNCPMCDAPVVEAVQAYFVQ</sequence>
<dbReference type="Gramene" id="OE9A100575T2">
    <property type="protein sequence ID" value="OE9A100575C2"/>
    <property type="gene ID" value="OE9A100575"/>
</dbReference>
<gene>
    <name evidence="4" type="ORF">OLEA9_A100575</name>
</gene>
<feature type="compositionally biased region" description="Acidic residues" evidence="2">
    <location>
        <begin position="363"/>
        <end position="372"/>
    </location>
</feature>
<keyword evidence="1" id="KW-0862">Zinc</keyword>
<feature type="compositionally biased region" description="Basic and acidic residues" evidence="2">
    <location>
        <begin position="347"/>
        <end position="357"/>
    </location>
</feature>
<dbReference type="OrthoDB" id="6078042at2759"/>
<dbReference type="PANTHER" id="PTHR46519">
    <property type="entry name" value="RING/U-BOX SUPERFAMILY PROTEIN"/>
    <property type="match status" value="1"/>
</dbReference>
<feature type="region of interest" description="Disordered" evidence="2">
    <location>
        <begin position="607"/>
        <end position="643"/>
    </location>
</feature>
<evidence type="ECO:0000313" key="4">
    <source>
        <dbReference type="EMBL" id="CAA2956354.1"/>
    </source>
</evidence>
<accession>A0A8S0PSJ8</accession>
<keyword evidence="1" id="KW-0863">Zinc-finger</keyword>
<comment type="caution">
    <text evidence="4">The sequence shown here is derived from an EMBL/GenBank/DDBJ whole genome shotgun (WGS) entry which is preliminary data.</text>
</comment>
<dbReference type="InterPro" id="IPR013083">
    <property type="entry name" value="Znf_RING/FYVE/PHD"/>
</dbReference>
<name>A0A8S0PSJ8_OLEEU</name>
<feature type="region of interest" description="Disordered" evidence="2">
    <location>
        <begin position="10"/>
        <end position="127"/>
    </location>
</feature>
<keyword evidence="1" id="KW-0479">Metal-binding</keyword>
<feature type="compositionally biased region" description="Basic and acidic residues" evidence="2">
    <location>
        <begin position="47"/>
        <end position="73"/>
    </location>
</feature>
<dbReference type="PANTHER" id="PTHR46519:SF3">
    <property type="entry name" value="RING_U-BOX SUPERFAMILY PROTEIN"/>
    <property type="match status" value="1"/>
</dbReference>
<organism evidence="4 5">
    <name type="scientific">Olea europaea subsp. europaea</name>
    <dbReference type="NCBI Taxonomy" id="158383"/>
    <lineage>
        <taxon>Eukaryota</taxon>
        <taxon>Viridiplantae</taxon>
        <taxon>Streptophyta</taxon>
        <taxon>Embryophyta</taxon>
        <taxon>Tracheophyta</taxon>
        <taxon>Spermatophyta</taxon>
        <taxon>Magnoliopsida</taxon>
        <taxon>eudicotyledons</taxon>
        <taxon>Gunneridae</taxon>
        <taxon>Pentapetalae</taxon>
        <taxon>asterids</taxon>
        <taxon>lamiids</taxon>
        <taxon>Lamiales</taxon>
        <taxon>Oleaceae</taxon>
        <taxon>Oleeae</taxon>
        <taxon>Olea</taxon>
    </lineage>
</organism>
<evidence type="ECO:0000259" key="3">
    <source>
        <dbReference type="PROSITE" id="PS50089"/>
    </source>
</evidence>
<dbReference type="CDD" id="cd16647">
    <property type="entry name" value="mRING-HC-C3HC5_NEU1"/>
    <property type="match status" value="1"/>
</dbReference>
<feature type="compositionally biased region" description="Polar residues" evidence="2">
    <location>
        <begin position="609"/>
        <end position="635"/>
    </location>
</feature>
<feature type="domain" description="RING-type" evidence="3">
    <location>
        <begin position="759"/>
        <end position="798"/>
    </location>
</feature>
<dbReference type="Gene3D" id="3.30.40.10">
    <property type="entry name" value="Zinc/RING finger domain, C3HC4 (zinc finger)"/>
    <property type="match status" value="1"/>
</dbReference>
<dbReference type="EMBL" id="CACTIH010000184">
    <property type="protein sequence ID" value="CAA2956354.1"/>
    <property type="molecule type" value="Genomic_DNA"/>
</dbReference>
<dbReference type="Proteomes" id="UP000594638">
    <property type="component" value="Unassembled WGS sequence"/>
</dbReference>
<dbReference type="AlphaFoldDB" id="A0A8S0PSJ8"/>